<protein>
    <submittedName>
        <fullName evidence="2">Uncharacterized protein</fullName>
    </submittedName>
</protein>
<dbReference type="AlphaFoldDB" id="A0A6C0BZS7"/>
<feature type="transmembrane region" description="Helical" evidence="1">
    <location>
        <begin position="83"/>
        <end position="105"/>
    </location>
</feature>
<evidence type="ECO:0000256" key="1">
    <source>
        <dbReference type="SAM" id="Phobius"/>
    </source>
</evidence>
<keyword evidence="1" id="KW-0812">Transmembrane</keyword>
<feature type="transmembrane region" description="Helical" evidence="1">
    <location>
        <begin position="51"/>
        <end position="68"/>
    </location>
</feature>
<keyword evidence="1" id="KW-1133">Transmembrane helix</keyword>
<evidence type="ECO:0000313" key="2">
    <source>
        <dbReference type="EMBL" id="QHS96878.1"/>
    </source>
</evidence>
<organism evidence="2">
    <name type="scientific">viral metagenome</name>
    <dbReference type="NCBI Taxonomy" id="1070528"/>
    <lineage>
        <taxon>unclassified sequences</taxon>
        <taxon>metagenomes</taxon>
        <taxon>organismal metagenomes</taxon>
    </lineage>
</organism>
<name>A0A6C0BZS7_9ZZZZ</name>
<dbReference type="EMBL" id="MN739280">
    <property type="protein sequence ID" value="QHS96878.1"/>
    <property type="molecule type" value="Genomic_DNA"/>
</dbReference>
<accession>A0A6C0BZS7</accession>
<proteinExistence type="predicted"/>
<feature type="transmembrane region" description="Helical" evidence="1">
    <location>
        <begin position="17"/>
        <end position="39"/>
    </location>
</feature>
<keyword evidence="1" id="KW-0472">Membrane</keyword>
<sequence>MTGFIKTLINSKWHRNIYIYSIYASYVLIIIAVTGFFYISPKYLTTLEDWIKYYVIAFLLLRFNPWISNIKDRRENAEVDRKIAFSAGIFLLLTTAATDVAMNSLSHIGIPIKKL</sequence>
<reference evidence="2" key="1">
    <citation type="journal article" date="2020" name="Nature">
        <title>Giant virus diversity and host interactions through global metagenomics.</title>
        <authorList>
            <person name="Schulz F."/>
            <person name="Roux S."/>
            <person name="Paez-Espino D."/>
            <person name="Jungbluth S."/>
            <person name="Walsh D.A."/>
            <person name="Denef V.J."/>
            <person name="McMahon K.D."/>
            <person name="Konstantinidis K.T."/>
            <person name="Eloe-Fadrosh E.A."/>
            <person name="Kyrpides N.C."/>
            <person name="Woyke T."/>
        </authorList>
    </citation>
    <scope>NUCLEOTIDE SEQUENCE</scope>
    <source>
        <strain evidence="2">GVMAG-M-3300020166-5</strain>
    </source>
</reference>